<evidence type="ECO:0000256" key="1">
    <source>
        <dbReference type="ARBA" id="ARBA00004141"/>
    </source>
</evidence>
<keyword evidence="3 5" id="KW-1133">Transmembrane helix</keyword>
<feature type="transmembrane region" description="Helical" evidence="5">
    <location>
        <begin position="6"/>
        <end position="23"/>
    </location>
</feature>
<keyword evidence="7" id="KW-1185">Reference proteome</keyword>
<evidence type="ECO:0000256" key="5">
    <source>
        <dbReference type="SAM" id="Phobius"/>
    </source>
</evidence>
<dbReference type="EMBL" id="JAXOJX010000120">
    <property type="protein sequence ID" value="MDZ5461508.1"/>
    <property type="molecule type" value="Genomic_DNA"/>
</dbReference>
<evidence type="ECO:0000256" key="3">
    <source>
        <dbReference type="ARBA" id="ARBA00022989"/>
    </source>
</evidence>
<feature type="transmembrane region" description="Helical" evidence="5">
    <location>
        <begin position="30"/>
        <end position="50"/>
    </location>
</feature>
<dbReference type="Pfam" id="PF02674">
    <property type="entry name" value="Colicin_V"/>
    <property type="match status" value="1"/>
</dbReference>
<dbReference type="PANTHER" id="PTHR36926:SF1">
    <property type="entry name" value="COLICIN V PRODUCTION PROTEIN"/>
    <property type="match status" value="1"/>
</dbReference>
<comment type="subcellular location">
    <subcellularLocation>
        <location evidence="1">Membrane</location>
        <topology evidence="1">Multi-pass membrane protein</topology>
    </subcellularLocation>
</comment>
<protein>
    <submittedName>
        <fullName evidence="6">CvpA family protein</fullName>
    </submittedName>
</protein>
<gene>
    <name evidence="6" type="ORF">SM757_33530</name>
</gene>
<evidence type="ECO:0000256" key="4">
    <source>
        <dbReference type="ARBA" id="ARBA00023136"/>
    </source>
</evidence>
<organism evidence="6 7">
    <name type="scientific">Azohydromonas lata</name>
    <dbReference type="NCBI Taxonomy" id="45677"/>
    <lineage>
        <taxon>Bacteria</taxon>
        <taxon>Pseudomonadati</taxon>
        <taxon>Pseudomonadota</taxon>
        <taxon>Betaproteobacteria</taxon>
        <taxon>Burkholderiales</taxon>
        <taxon>Sphaerotilaceae</taxon>
        <taxon>Azohydromonas</taxon>
    </lineage>
</organism>
<evidence type="ECO:0000256" key="2">
    <source>
        <dbReference type="ARBA" id="ARBA00022692"/>
    </source>
</evidence>
<dbReference type="InterPro" id="IPR052719">
    <property type="entry name" value="CvpA-like"/>
</dbReference>
<keyword evidence="4 5" id="KW-0472">Membrane</keyword>
<proteinExistence type="predicted"/>
<dbReference type="PANTHER" id="PTHR36926">
    <property type="entry name" value="COLICIN V PRODUCTION PROTEIN"/>
    <property type="match status" value="1"/>
</dbReference>
<dbReference type="InterPro" id="IPR003825">
    <property type="entry name" value="Colicin-V_CvpA"/>
</dbReference>
<accession>A0ABU5IRK5</accession>
<feature type="transmembrane region" description="Helical" evidence="5">
    <location>
        <begin position="70"/>
        <end position="91"/>
    </location>
</feature>
<feature type="transmembrane region" description="Helical" evidence="5">
    <location>
        <begin position="112"/>
        <end position="133"/>
    </location>
</feature>
<keyword evidence="2 5" id="KW-0812">Transmembrane</keyword>
<evidence type="ECO:0000313" key="7">
    <source>
        <dbReference type="Proteomes" id="UP001293718"/>
    </source>
</evidence>
<sequence length="169" mass="18147">MNGLPVLGWVDVAMLGLLLWSLLAGLWRGLIFELLSLAGYVVAWLAAQRWAPAVAEWLPWEGAPEAWRRVAAFVLVFALALLVCGLVARLLRRLVHASPLGLLDRLGGGAFGLARGVLVLLLAATLVGLTPLARSPAWEHSHGAAWLLVLRERIQPALPSAAARLLPLP</sequence>
<dbReference type="RefSeq" id="WP_066336683.1">
    <property type="nucleotide sequence ID" value="NZ_JAXOJX010000120.1"/>
</dbReference>
<name>A0ABU5IRK5_9BURK</name>
<comment type="caution">
    <text evidence="6">The sequence shown here is derived from an EMBL/GenBank/DDBJ whole genome shotgun (WGS) entry which is preliminary data.</text>
</comment>
<dbReference type="Proteomes" id="UP001293718">
    <property type="component" value="Unassembled WGS sequence"/>
</dbReference>
<evidence type="ECO:0000313" key="6">
    <source>
        <dbReference type="EMBL" id="MDZ5461508.1"/>
    </source>
</evidence>
<reference evidence="6 7" key="1">
    <citation type="submission" date="2023-11" db="EMBL/GenBank/DDBJ databases">
        <title>Draft genome of Azohydromonas lata strain H1 (DSM1123), a polyhydroxyalkanoate producer.</title>
        <authorList>
            <person name="Traversa D."/>
            <person name="D'Addabbo P."/>
            <person name="Pazzani C."/>
            <person name="Manzari C."/>
            <person name="Chiara M."/>
            <person name="Scrascia M."/>
        </authorList>
    </citation>
    <scope>NUCLEOTIDE SEQUENCE [LARGE SCALE GENOMIC DNA]</scope>
    <source>
        <strain evidence="6 7">H1</strain>
    </source>
</reference>